<keyword evidence="2" id="KW-1185">Reference proteome</keyword>
<evidence type="ECO:0000313" key="2">
    <source>
        <dbReference type="Proteomes" id="UP001153334"/>
    </source>
</evidence>
<comment type="caution">
    <text evidence="1">The sequence shown here is derived from an EMBL/GenBank/DDBJ whole genome shotgun (WGS) entry which is preliminary data.</text>
</comment>
<reference evidence="1" key="1">
    <citation type="submission" date="2022-11" db="EMBL/GenBank/DDBJ databases">
        <title>Genome Sequence of Nemania bipapillata.</title>
        <authorList>
            <person name="Buettner E."/>
        </authorList>
    </citation>
    <scope>NUCLEOTIDE SEQUENCE</scope>
    <source>
        <strain evidence="1">CP14</strain>
    </source>
</reference>
<organism evidence="1 2">
    <name type="scientific">Nemania bipapillata</name>
    <dbReference type="NCBI Taxonomy" id="110536"/>
    <lineage>
        <taxon>Eukaryota</taxon>
        <taxon>Fungi</taxon>
        <taxon>Dikarya</taxon>
        <taxon>Ascomycota</taxon>
        <taxon>Pezizomycotina</taxon>
        <taxon>Sordariomycetes</taxon>
        <taxon>Xylariomycetidae</taxon>
        <taxon>Xylariales</taxon>
        <taxon>Xylariaceae</taxon>
        <taxon>Nemania</taxon>
    </lineage>
</organism>
<evidence type="ECO:0000313" key="1">
    <source>
        <dbReference type="EMBL" id="KAJ8114389.1"/>
    </source>
</evidence>
<accession>A0ACC2IGX7</accession>
<name>A0ACC2IGX7_9PEZI</name>
<sequence length="187" mass="20380">MSATRNPDSLQGEFHSRVPRSEPLEKKGHKPGILVGNDRIPEFHAQTYPPGTAPREHTFQPNPESEYPAQAWGTAPSAGETMEGATSQDVYRGMGKPIQGQEAREIKKRHGSHNKKEGMGFAGVGGSEGVDFIRAKSDDLAEGVHEGARGKRVEEYPPAESRVPMTAEELASGRRMPGRTHDSVQSR</sequence>
<dbReference type="Proteomes" id="UP001153334">
    <property type="component" value="Unassembled WGS sequence"/>
</dbReference>
<protein>
    <submittedName>
        <fullName evidence="1">Uncharacterized protein</fullName>
    </submittedName>
</protein>
<dbReference type="EMBL" id="JAPESX010001416">
    <property type="protein sequence ID" value="KAJ8114389.1"/>
    <property type="molecule type" value="Genomic_DNA"/>
</dbReference>
<proteinExistence type="predicted"/>
<gene>
    <name evidence="1" type="ORF">ONZ43_g4914</name>
</gene>